<name>A0A1Y4L9H9_9FIRM</name>
<dbReference type="Pfam" id="PF09719">
    <property type="entry name" value="C_GCAxxG_C_C"/>
    <property type="match status" value="1"/>
</dbReference>
<reference evidence="2" key="1">
    <citation type="submission" date="2017-04" db="EMBL/GenBank/DDBJ databases">
        <title>Function of individual gut microbiota members based on whole genome sequencing of pure cultures obtained from chicken caecum.</title>
        <authorList>
            <person name="Medvecky M."/>
            <person name="Cejkova D."/>
            <person name="Polansky O."/>
            <person name="Karasova D."/>
            <person name="Kubasova T."/>
            <person name="Cizek A."/>
            <person name="Rychlik I."/>
        </authorList>
    </citation>
    <scope>NUCLEOTIDE SEQUENCE [LARGE SCALE GENOMIC DNA]</scope>
    <source>
        <strain evidence="2">An180</strain>
    </source>
</reference>
<dbReference type="InterPro" id="IPR010181">
    <property type="entry name" value="CGCAxxGCC_motif"/>
</dbReference>
<evidence type="ECO:0000313" key="1">
    <source>
        <dbReference type="EMBL" id="OUP52139.1"/>
    </source>
</evidence>
<dbReference type="AlphaFoldDB" id="A0A1Y4L9H9"/>
<comment type="caution">
    <text evidence="1">The sequence shown here is derived from an EMBL/GenBank/DDBJ whole genome shotgun (WGS) entry which is preliminary data.</text>
</comment>
<dbReference type="NCBIfam" id="TIGR01909">
    <property type="entry name" value="C_GCAxxG_C_C"/>
    <property type="match status" value="1"/>
</dbReference>
<sequence length="137" mass="14579">MESIIEQAIARHHKGYNCAQAIVCTYADLFGVDEQTAYKMSEAFGFGMGMMEVCGALTGGLMLAGLQNSAGVETPGSTKAATYKIDRMLGEAFSEATGSLLCSELKGRDTGKPLCSCDDCIRHAARIIEEKLLADAQ</sequence>
<protein>
    <recommendedName>
        <fullName evidence="3">C_GCAxxG_C_C family protein</fullName>
    </recommendedName>
</protein>
<dbReference type="EMBL" id="NFKK01000012">
    <property type="protein sequence ID" value="OUP52139.1"/>
    <property type="molecule type" value="Genomic_DNA"/>
</dbReference>
<evidence type="ECO:0000313" key="2">
    <source>
        <dbReference type="Proteomes" id="UP000195897"/>
    </source>
</evidence>
<accession>A0A1Y4L9H9</accession>
<evidence type="ECO:0008006" key="3">
    <source>
        <dbReference type="Google" id="ProtNLM"/>
    </source>
</evidence>
<proteinExistence type="predicted"/>
<organism evidence="1 2">
    <name type="scientific">Butyricicoccus pullicaecorum</name>
    <dbReference type="NCBI Taxonomy" id="501571"/>
    <lineage>
        <taxon>Bacteria</taxon>
        <taxon>Bacillati</taxon>
        <taxon>Bacillota</taxon>
        <taxon>Clostridia</taxon>
        <taxon>Eubacteriales</taxon>
        <taxon>Butyricicoccaceae</taxon>
        <taxon>Butyricicoccus</taxon>
    </lineage>
</organism>
<dbReference type="Proteomes" id="UP000195897">
    <property type="component" value="Unassembled WGS sequence"/>
</dbReference>
<dbReference type="RefSeq" id="WP_087373524.1">
    <property type="nucleotide sequence ID" value="NZ_NFKK01000012.1"/>
</dbReference>
<gene>
    <name evidence="1" type="ORF">B5F17_09975</name>
</gene>